<dbReference type="Gene3D" id="1.20.120.1490">
    <property type="match status" value="1"/>
</dbReference>
<evidence type="ECO:0000313" key="3">
    <source>
        <dbReference type="EMBL" id="WGZ93565.1"/>
    </source>
</evidence>
<name>A0AA95HCD5_9GAMM</name>
<sequence length="116" mass="12671">MKKALIITSLVAMLGASAVMADYGFGGGKGMDRMKTFLGLSDTQAAQVDSIMQEQHARMQALHDETNQRIQALLTPDQAAKFQQMEQQRGERKGNRMGGASQSNLQPPATNNWGNF</sequence>
<proteinExistence type="predicted"/>
<evidence type="ECO:0000256" key="2">
    <source>
        <dbReference type="SAM" id="SignalP"/>
    </source>
</evidence>
<organism evidence="3">
    <name type="scientific">Candidatus Thiothrix putei</name>
    <dbReference type="NCBI Taxonomy" id="3080811"/>
    <lineage>
        <taxon>Bacteria</taxon>
        <taxon>Pseudomonadati</taxon>
        <taxon>Pseudomonadota</taxon>
        <taxon>Gammaproteobacteria</taxon>
        <taxon>Thiotrichales</taxon>
        <taxon>Thiotrichaceae</taxon>
        <taxon>Thiothrix</taxon>
    </lineage>
</organism>
<keyword evidence="2" id="KW-0732">Signal</keyword>
<dbReference type="AlphaFoldDB" id="A0AA95HCD5"/>
<feature type="region of interest" description="Disordered" evidence="1">
    <location>
        <begin position="80"/>
        <end position="116"/>
    </location>
</feature>
<feature type="chain" id="PRO_5041687374" description="Zinc resistance-associated protein" evidence="2">
    <location>
        <begin position="22"/>
        <end position="116"/>
    </location>
</feature>
<feature type="compositionally biased region" description="Polar residues" evidence="1">
    <location>
        <begin position="100"/>
        <end position="116"/>
    </location>
</feature>
<protein>
    <recommendedName>
        <fullName evidence="4">Zinc resistance-associated protein</fullName>
    </recommendedName>
</protein>
<evidence type="ECO:0008006" key="4">
    <source>
        <dbReference type="Google" id="ProtNLM"/>
    </source>
</evidence>
<gene>
    <name evidence="3" type="ORF">QJT81_17460</name>
</gene>
<reference evidence="3" key="1">
    <citation type="journal article" date="2023" name="Int. J. Mol. Sci.">
        <title>Metagenomics Revealed a New Genus 'Candidatus Thiocaldithrix dubininis' gen. nov., sp. nov. and a New Species 'Candidatus Thiothrix putei' sp. nov. in the Family Thiotrichaceae, Some Members of Which Have Traits of Both Na+- and H+-Motive Energetics.</title>
        <authorList>
            <person name="Ravin N.V."/>
            <person name="Muntyan M.S."/>
            <person name="Smolyakov D.D."/>
            <person name="Rudenko T.S."/>
            <person name="Beletsky A.V."/>
            <person name="Mardanov A.V."/>
            <person name="Grabovich M.Y."/>
        </authorList>
    </citation>
    <scope>NUCLEOTIDE SEQUENCE</scope>
    <source>
        <strain evidence="3">GKL-02</strain>
    </source>
</reference>
<dbReference type="EMBL" id="CP124756">
    <property type="protein sequence ID" value="WGZ93565.1"/>
    <property type="molecule type" value="Genomic_DNA"/>
</dbReference>
<dbReference type="Proteomes" id="UP001301326">
    <property type="component" value="Chromosome"/>
</dbReference>
<accession>A0AA95HCD5</accession>
<feature type="signal peptide" evidence="2">
    <location>
        <begin position="1"/>
        <end position="21"/>
    </location>
</feature>
<reference evidence="3" key="2">
    <citation type="submission" date="2023-04" db="EMBL/GenBank/DDBJ databases">
        <authorList>
            <person name="Beletskiy A.V."/>
            <person name="Mardanov A.V."/>
            <person name="Ravin N.V."/>
        </authorList>
    </citation>
    <scope>NUCLEOTIDE SEQUENCE</scope>
    <source>
        <strain evidence="3">GKL-02</strain>
    </source>
</reference>
<dbReference type="KEGG" id="tput:QJT81_17460"/>
<evidence type="ECO:0000256" key="1">
    <source>
        <dbReference type="SAM" id="MobiDB-lite"/>
    </source>
</evidence>